<evidence type="ECO:0000256" key="1">
    <source>
        <dbReference type="ARBA" id="ARBA00023015"/>
    </source>
</evidence>
<name>A0AA40P3T5_9PSED</name>
<dbReference type="InterPro" id="IPR019887">
    <property type="entry name" value="Tscrpt_reg_AsnC/Lrp_C"/>
</dbReference>
<dbReference type="InterPro" id="IPR019888">
    <property type="entry name" value="Tscrpt_reg_AsnC-like"/>
</dbReference>
<feature type="domain" description="HTH asnC-type" evidence="4">
    <location>
        <begin position="7"/>
        <end position="68"/>
    </location>
</feature>
<dbReference type="SUPFAM" id="SSF46785">
    <property type="entry name" value="Winged helix' DNA-binding domain"/>
    <property type="match status" value="1"/>
</dbReference>
<evidence type="ECO:0000259" key="4">
    <source>
        <dbReference type="PROSITE" id="PS50956"/>
    </source>
</evidence>
<dbReference type="PRINTS" id="PR00033">
    <property type="entry name" value="HTHASNC"/>
</dbReference>
<dbReference type="PROSITE" id="PS50956">
    <property type="entry name" value="HTH_ASNC_2"/>
    <property type="match status" value="1"/>
</dbReference>
<dbReference type="InterPro" id="IPR011008">
    <property type="entry name" value="Dimeric_a/b-barrel"/>
</dbReference>
<accession>A0AA40P3T5</accession>
<evidence type="ECO:0000313" key="6">
    <source>
        <dbReference type="Proteomes" id="UP000050523"/>
    </source>
</evidence>
<dbReference type="PANTHER" id="PTHR30154">
    <property type="entry name" value="LEUCINE-RESPONSIVE REGULATORY PROTEIN"/>
    <property type="match status" value="1"/>
</dbReference>
<dbReference type="GO" id="GO:0043200">
    <property type="term" value="P:response to amino acid"/>
    <property type="evidence" value="ECO:0007669"/>
    <property type="project" value="TreeGrafter"/>
</dbReference>
<evidence type="ECO:0000313" key="5">
    <source>
        <dbReference type="EMBL" id="KPY99292.1"/>
    </source>
</evidence>
<protein>
    <submittedName>
        <fullName evidence="5">AsnC family transcriptional regulator</fullName>
    </submittedName>
</protein>
<dbReference type="GO" id="GO:0005829">
    <property type="term" value="C:cytosol"/>
    <property type="evidence" value="ECO:0007669"/>
    <property type="project" value="TreeGrafter"/>
</dbReference>
<sequence>MNQESLMDKFDRAILDILQTDCTRSVADIAERIGLGSTACWRRIQKLEEAGIIDRRVALLNPHRLNVSVSVFAAIRTNQHNAAWLEQFHAAVGDLPEVVECYRMAGDTDYMLRIVVADIAGYDAIYKQLISIPGISDVSSSFAMEQIKFTTGLPLQYASFSG</sequence>
<keyword evidence="1" id="KW-0805">Transcription regulation</keyword>
<dbReference type="SUPFAM" id="SSF54909">
    <property type="entry name" value="Dimeric alpha+beta barrel"/>
    <property type="match status" value="1"/>
</dbReference>
<dbReference type="Pfam" id="PF13404">
    <property type="entry name" value="HTH_AsnC-type"/>
    <property type="match status" value="1"/>
</dbReference>
<dbReference type="GO" id="GO:0006355">
    <property type="term" value="P:regulation of DNA-templated transcription"/>
    <property type="evidence" value="ECO:0007669"/>
    <property type="project" value="UniProtKB-ARBA"/>
</dbReference>
<dbReference type="Gene3D" id="1.10.10.10">
    <property type="entry name" value="Winged helix-like DNA-binding domain superfamily/Winged helix DNA-binding domain"/>
    <property type="match status" value="1"/>
</dbReference>
<evidence type="ECO:0000256" key="2">
    <source>
        <dbReference type="ARBA" id="ARBA00023125"/>
    </source>
</evidence>
<dbReference type="Pfam" id="PF01037">
    <property type="entry name" value="AsnC_trans_reg"/>
    <property type="match status" value="1"/>
</dbReference>
<dbReference type="CDD" id="cd00090">
    <property type="entry name" value="HTH_ARSR"/>
    <property type="match status" value="1"/>
</dbReference>
<evidence type="ECO:0000256" key="3">
    <source>
        <dbReference type="ARBA" id="ARBA00023163"/>
    </source>
</evidence>
<dbReference type="GO" id="GO:0043565">
    <property type="term" value="F:sequence-specific DNA binding"/>
    <property type="evidence" value="ECO:0007669"/>
    <property type="project" value="InterPro"/>
</dbReference>
<keyword evidence="2" id="KW-0238">DNA-binding</keyword>
<dbReference type="SMART" id="SM00344">
    <property type="entry name" value="HTH_ASNC"/>
    <property type="match status" value="1"/>
</dbReference>
<dbReference type="Proteomes" id="UP000050523">
    <property type="component" value="Unassembled WGS sequence"/>
</dbReference>
<dbReference type="InterPro" id="IPR036390">
    <property type="entry name" value="WH_DNA-bd_sf"/>
</dbReference>
<dbReference type="InterPro" id="IPR011991">
    <property type="entry name" value="ArsR-like_HTH"/>
</dbReference>
<organism evidence="5 6">
    <name type="scientific">Pseudomonas tremae</name>
    <dbReference type="NCBI Taxonomy" id="200454"/>
    <lineage>
        <taxon>Bacteria</taxon>
        <taxon>Pseudomonadati</taxon>
        <taxon>Pseudomonadota</taxon>
        <taxon>Gammaproteobacteria</taxon>
        <taxon>Pseudomonadales</taxon>
        <taxon>Pseudomonadaceae</taxon>
        <taxon>Pseudomonas</taxon>
    </lineage>
</organism>
<proteinExistence type="predicted"/>
<comment type="caution">
    <text evidence="5">The sequence shown here is derived from an EMBL/GenBank/DDBJ whole genome shotgun (WGS) entry which is preliminary data.</text>
</comment>
<dbReference type="InterPro" id="IPR000485">
    <property type="entry name" value="AsnC-type_HTH_dom"/>
</dbReference>
<dbReference type="Gene3D" id="3.30.70.920">
    <property type="match status" value="1"/>
</dbReference>
<dbReference type="AlphaFoldDB" id="A0AA40P3T5"/>
<dbReference type="InterPro" id="IPR036388">
    <property type="entry name" value="WH-like_DNA-bd_sf"/>
</dbReference>
<dbReference type="EMBL" id="LJRO01000220">
    <property type="protein sequence ID" value="KPY99292.1"/>
    <property type="molecule type" value="Genomic_DNA"/>
</dbReference>
<keyword evidence="3" id="KW-0804">Transcription</keyword>
<reference evidence="5 6" key="1">
    <citation type="submission" date="2015-09" db="EMBL/GenBank/DDBJ databases">
        <title>Genome announcement of multiple Pseudomonas syringae strains.</title>
        <authorList>
            <person name="Thakur S."/>
            <person name="Wang P.W."/>
            <person name="Gong Y."/>
            <person name="Weir B.S."/>
            <person name="Guttman D.S."/>
        </authorList>
    </citation>
    <scope>NUCLEOTIDE SEQUENCE [LARGE SCALE GENOMIC DNA]</scope>
    <source>
        <strain evidence="5 6">ICMP9151</strain>
    </source>
</reference>
<dbReference type="PANTHER" id="PTHR30154:SF17">
    <property type="entry name" value="DNA-BINDING TRANSCRIPTIONAL ACTIVATOR DECR"/>
    <property type="match status" value="1"/>
</dbReference>
<gene>
    <name evidence="5" type="ORF">ALO43_04174</name>
</gene>